<accession>A0A832MKR8</accession>
<reference evidence="2" key="1">
    <citation type="journal article" date="2020" name="mSystems">
        <title>Genome- and Community-Level Interaction Insights into Carbon Utilization and Element Cycling Functions of Hydrothermarchaeota in Hydrothermal Sediment.</title>
        <authorList>
            <person name="Zhou Z."/>
            <person name="Liu Y."/>
            <person name="Xu W."/>
            <person name="Pan J."/>
            <person name="Luo Z.H."/>
            <person name="Li M."/>
        </authorList>
    </citation>
    <scope>NUCLEOTIDE SEQUENCE [LARGE SCALE GENOMIC DNA]</scope>
    <source>
        <strain evidence="2">SpSt-381</strain>
    </source>
</reference>
<sequence length="244" mass="27601">MKQETVVFVSDDHVPYQDDATFLCRLNAIRLLKPDVVFLGGDHCDFYQVSKFNQTPDRLAKLQDDIDGTHALIRGYREAAGPRCRMFFLEGNHEERLNKFVLRNAMALWSLRSLSLPSLLGLQPLKIAYVQPGYMEYRGVVFKHGNLASKKSGYTAYREMDDWWRSGVSGHTHRLSEVWKTAGQGDIVWTEAGCGCVPLDYVKGKPADWQAGFVYGYLTDTTWTPFPVKITKGRAIVNGEEVSA</sequence>
<proteinExistence type="predicted"/>
<organism evidence="2">
    <name type="scientific">Eiseniibacteriota bacterium</name>
    <dbReference type="NCBI Taxonomy" id="2212470"/>
    <lineage>
        <taxon>Bacteria</taxon>
        <taxon>Candidatus Eiseniibacteriota</taxon>
    </lineage>
</organism>
<gene>
    <name evidence="2" type="ORF">ENR23_04785</name>
</gene>
<evidence type="ECO:0000259" key="1">
    <source>
        <dbReference type="Pfam" id="PF00149"/>
    </source>
</evidence>
<evidence type="ECO:0000313" key="2">
    <source>
        <dbReference type="EMBL" id="HGZ42735.1"/>
    </source>
</evidence>
<protein>
    <recommendedName>
        <fullName evidence="1">Calcineurin-like phosphoesterase domain-containing protein</fullName>
    </recommendedName>
</protein>
<dbReference type="SUPFAM" id="SSF56300">
    <property type="entry name" value="Metallo-dependent phosphatases"/>
    <property type="match status" value="1"/>
</dbReference>
<dbReference type="GO" id="GO:0016787">
    <property type="term" value="F:hydrolase activity"/>
    <property type="evidence" value="ECO:0007669"/>
    <property type="project" value="InterPro"/>
</dbReference>
<dbReference type="AlphaFoldDB" id="A0A832MKR8"/>
<dbReference type="InterPro" id="IPR029052">
    <property type="entry name" value="Metallo-depent_PP-like"/>
</dbReference>
<feature type="domain" description="Calcineurin-like phosphoesterase" evidence="1">
    <location>
        <begin position="5"/>
        <end position="166"/>
    </location>
</feature>
<dbReference type="Pfam" id="PF00149">
    <property type="entry name" value="Metallophos"/>
    <property type="match status" value="1"/>
</dbReference>
<comment type="caution">
    <text evidence="2">The sequence shown here is derived from an EMBL/GenBank/DDBJ whole genome shotgun (WGS) entry which is preliminary data.</text>
</comment>
<dbReference type="EMBL" id="DSQF01000012">
    <property type="protein sequence ID" value="HGZ42735.1"/>
    <property type="molecule type" value="Genomic_DNA"/>
</dbReference>
<dbReference type="InterPro" id="IPR004843">
    <property type="entry name" value="Calcineurin-like_PHP"/>
</dbReference>
<name>A0A832MKR8_UNCEI</name>